<dbReference type="Proteomes" id="UP000821837">
    <property type="component" value="Chromosome 1"/>
</dbReference>
<dbReference type="VEuPathDB" id="VectorBase:RSAN_047143"/>
<protein>
    <submittedName>
        <fullName evidence="2">Uncharacterized protein</fullName>
    </submittedName>
</protein>
<accession>A0A9D4YQG4</accession>
<name>A0A9D4YQG4_RHISA</name>
<keyword evidence="3" id="KW-1185">Reference proteome</keyword>
<proteinExistence type="predicted"/>
<evidence type="ECO:0000256" key="1">
    <source>
        <dbReference type="SAM" id="MobiDB-lite"/>
    </source>
</evidence>
<comment type="caution">
    <text evidence="2">The sequence shown here is derived from an EMBL/GenBank/DDBJ whole genome shotgun (WGS) entry which is preliminary data.</text>
</comment>
<evidence type="ECO:0000313" key="2">
    <source>
        <dbReference type="EMBL" id="KAH7983999.1"/>
    </source>
</evidence>
<evidence type="ECO:0000313" key="3">
    <source>
        <dbReference type="Proteomes" id="UP000821837"/>
    </source>
</evidence>
<reference evidence="2" key="1">
    <citation type="journal article" date="2020" name="Cell">
        <title>Large-Scale Comparative Analyses of Tick Genomes Elucidate Their Genetic Diversity and Vector Capacities.</title>
        <authorList>
            <consortium name="Tick Genome and Microbiome Consortium (TIGMIC)"/>
            <person name="Jia N."/>
            <person name="Wang J."/>
            <person name="Shi W."/>
            <person name="Du L."/>
            <person name="Sun Y."/>
            <person name="Zhan W."/>
            <person name="Jiang J.F."/>
            <person name="Wang Q."/>
            <person name="Zhang B."/>
            <person name="Ji P."/>
            <person name="Bell-Sakyi L."/>
            <person name="Cui X.M."/>
            <person name="Yuan T.T."/>
            <person name="Jiang B.G."/>
            <person name="Yang W.F."/>
            <person name="Lam T.T."/>
            <person name="Chang Q.C."/>
            <person name="Ding S.J."/>
            <person name="Wang X.J."/>
            <person name="Zhu J.G."/>
            <person name="Ruan X.D."/>
            <person name="Zhao L."/>
            <person name="Wei J.T."/>
            <person name="Ye R.Z."/>
            <person name="Que T.C."/>
            <person name="Du C.H."/>
            <person name="Zhou Y.H."/>
            <person name="Cheng J.X."/>
            <person name="Dai P.F."/>
            <person name="Guo W.B."/>
            <person name="Han X.H."/>
            <person name="Huang E.J."/>
            <person name="Li L.F."/>
            <person name="Wei W."/>
            <person name="Gao Y.C."/>
            <person name="Liu J.Z."/>
            <person name="Shao H.Z."/>
            <person name="Wang X."/>
            <person name="Wang C.C."/>
            <person name="Yang T.C."/>
            <person name="Huo Q.B."/>
            <person name="Li W."/>
            <person name="Chen H.Y."/>
            <person name="Chen S.E."/>
            <person name="Zhou L.G."/>
            <person name="Ni X.B."/>
            <person name="Tian J.H."/>
            <person name="Sheng Y."/>
            <person name="Liu T."/>
            <person name="Pan Y.S."/>
            <person name="Xia L.Y."/>
            <person name="Li J."/>
            <person name="Zhao F."/>
            <person name="Cao W.C."/>
        </authorList>
    </citation>
    <scope>NUCLEOTIDE SEQUENCE</scope>
    <source>
        <strain evidence="2">Rsan-2018</strain>
    </source>
</reference>
<feature type="compositionally biased region" description="Basic and acidic residues" evidence="1">
    <location>
        <begin position="1"/>
        <end position="11"/>
    </location>
</feature>
<dbReference type="AlphaFoldDB" id="A0A9D4YQG4"/>
<dbReference type="EMBL" id="JABSTV010001245">
    <property type="protein sequence ID" value="KAH7983999.1"/>
    <property type="molecule type" value="Genomic_DNA"/>
</dbReference>
<gene>
    <name evidence="2" type="ORF">HPB52_016065</name>
</gene>
<reference evidence="2" key="2">
    <citation type="submission" date="2021-09" db="EMBL/GenBank/DDBJ databases">
        <authorList>
            <person name="Jia N."/>
            <person name="Wang J."/>
            <person name="Shi W."/>
            <person name="Du L."/>
            <person name="Sun Y."/>
            <person name="Zhan W."/>
            <person name="Jiang J."/>
            <person name="Wang Q."/>
            <person name="Zhang B."/>
            <person name="Ji P."/>
            <person name="Sakyi L.B."/>
            <person name="Cui X."/>
            <person name="Yuan T."/>
            <person name="Jiang B."/>
            <person name="Yang W."/>
            <person name="Lam T.T.-Y."/>
            <person name="Chang Q."/>
            <person name="Ding S."/>
            <person name="Wang X."/>
            <person name="Zhu J."/>
            <person name="Ruan X."/>
            <person name="Zhao L."/>
            <person name="Wei J."/>
            <person name="Que T."/>
            <person name="Du C."/>
            <person name="Cheng J."/>
            <person name="Dai P."/>
            <person name="Han X."/>
            <person name="Huang E."/>
            <person name="Gao Y."/>
            <person name="Liu J."/>
            <person name="Shao H."/>
            <person name="Ye R."/>
            <person name="Li L."/>
            <person name="Wei W."/>
            <person name="Wang X."/>
            <person name="Wang C."/>
            <person name="Huo Q."/>
            <person name="Li W."/>
            <person name="Guo W."/>
            <person name="Chen H."/>
            <person name="Chen S."/>
            <person name="Zhou L."/>
            <person name="Zhou L."/>
            <person name="Ni X."/>
            <person name="Tian J."/>
            <person name="Zhou Y."/>
            <person name="Sheng Y."/>
            <person name="Liu T."/>
            <person name="Pan Y."/>
            <person name="Xia L."/>
            <person name="Li J."/>
            <person name="Zhao F."/>
            <person name="Cao W."/>
        </authorList>
    </citation>
    <scope>NUCLEOTIDE SEQUENCE</scope>
    <source>
        <strain evidence="2">Rsan-2018</strain>
        <tissue evidence="2">Larvae</tissue>
    </source>
</reference>
<feature type="region of interest" description="Disordered" evidence="1">
    <location>
        <begin position="1"/>
        <end position="57"/>
    </location>
</feature>
<feature type="region of interest" description="Disordered" evidence="1">
    <location>
        <begin position="99"/>
        <end position="118"/>
    </location>
</feature>
<organism evidence="2 3">
    <name type="scientific">Rhipicephalus sanguineus</name>
    <name type="common">Brown dog tick</name>
    <name type="synonym">Ixodes sanguineus</name>
    <dbReference type="NCBI Taxonomy" id="34632"/>
    <lineage>
        <taxon>Eukaryota</taxon>
        <taxon>Metazoa</taxon>
        <taxon>Ecdysozoa</taxon>
        <taxon>Arthropoda</taxon>
        <taxon>Chelicerata</taxon>
        <taxon>Arachnida</taxon>
        <taxon>Acari</taxon>
        <taxon>Parasitiformes</taxon>
        <taxon>Ixodida</taxon>
        <taxon>Ixodoidea</taxon>
        <taxon>Ixodidae</taxon>
        <taxon>Rhipicephalinae</taxon>
        <taxon>Rhipicephalus</taxon>
        <taxon>Rhipicephalus</taxon>
    </lineage>
</organism>
<sequence>MVKKQADDNHGPPKAGRVKYQAAADGNAAGLSNEAPAAKRPRGRPSKGVAMEQLAPKPIARTAARKLRKAADAAQPECENPFTIIIVDTCVELEAVEARPTVGKKPREKEEAQQEPPTCPVQKLFLGYESFEDGKPVLYVAEPDLLKLILVKDAGLTQRK</sequence>